<comment type="caution">
    <text evidence="3">The sequence shown here is derived from an EMBL/GenBank/DDBJ whole genome shotgun (WGS) entry which is preliminary data.</text>
</comment>
<dbReference type="EMBL" id="CCXZ01000086">
    <property type="protein sequence ID" value="CEG15213.1"/>
    <property type="molecule type" value="Genomic_DNA"/>
</dbReference>
<dbReference type="SUPFAM" id="SSF52540">
    <property type="entry name" value="P-loop containing nucleoside triphosphate hydrolases"/>
    <property type="match status" value="2"/>
</dbReference>
<organism evidence="3 4">
    <name type="scientific">Xanthomonas citri pv. citri</name>
    <dbReference type="NCBI Taxonomy" id="611301"/>
    <lineage>
        <taxon>Bacteria</taxon>
        <taxon>Pseudomonadati</taxon>
        <taxon>Pseudomonadota</taxon>
        <taxon>Gammaproteobacteria</taxon>
        <taxon>Lysobacterales</taxon>
        <taxon>Lysobacteraceae</taxon>
        <taxon>Xanthomonas</taxon>
    </lineage>
</organism>
<evidence type="ECO:0000313" key="3">
    <source>
        <dbReference type="EMBL" id="CEG15213.1"/>
    </source>
</evidence>
<feature type="region of interest" description="Disordered" evidence="1">
    <location>
        <begin position="288"/>
        <end position="377"/>
    </location>
</feature>
<proteinExistence type="predicted"/>
<dbReference type="NCBIfam" id="NF041492">
    <property type="entry name" value="MobF"/>
    <property type="match status" value="1"/>
</dbReference>
<gene>
    <name evidence="3" type="primary">trwC</name>
    <name evidence="3" type="ORF">XAC3562_1760012</name>
</gene>
<dbReference type="InterPro" id="IPR003593">
    <property type="entry name" value="AAA+_ATPase"/>
</dbReference>
<name>A0A0U5FAF5_XANCI</name>
<dbReference type="SUPFAM" id="SSF55464">
    <property type="entry name" value="Origin of replication-binding domain, RBD-like"/>
    <property type="match status" value="1"/>
</dbReference>
<sequence length="1026" mass="112237">MLSHKVLTRADLNDMGRYYAEAEDDYYTKELDASEWQGKGAERLGLEGEVDRARFQQLLAGQVKPGIEISRTSKRNDTKERIGIDLTFSAPKSVSIQALVGGDARLVKAHEEAVAATVAHAETLAQARVKTGGKAGVVDTGNLVVAKFRHETSREQDPQLHTHAVVMNLTRRGDGQWRALRNDNIIKSVSYLGAHYRAELAVRLTQLGYELRHGRDGMFELAHIDRKQLLAFSDRAAAIEAALAKKGIDRETATTAEKQAATMNTRPKKEAIDREALWQRWKDTAKEVGIQLDRPTAPHQAERPGIEADGKSGRQAAPREAAGPPGQPGADRGHPREGAEAGERQERPQARPGEHDAGIEDAGRPDHQATGSSPVRQVGAEAEQLRAMATARAADKAVRHAVHHLTERQAIVRETELLDTATKHGMGHITVTDVRQAIARMTQDGRLLRESPLYKAADDLKSAGARTQQQWAAVLVEKGATPDQAARQVKQGIAQGRLIAAESRFTTQGALATERSILNLERAGRGASAPILDAEAGRAKLADSFLNERQRQAATEILASNNRIIGVQGLAGTGKTTMLSASKALAEEAGYRMVAIAPYGSQVKALQQSGFEAQTVMAFVRAKERNLDSKTVLVLDEAGVMPTRLMERTLREAEKAGARVVLLGDTGQTKAIEAGKPFEQLQAAGMQTVKLDEIIRQNDPRLKSAVIDAAHGRSVNALAKITDVAVIPENEARWTRIVKDYMAMPVADRSETLIVSGTNEACQAINAMVRDSEQRVGTGQSYETLIRRDTTQAERRFAKNYNIGDAIQPERDYTRIGLERGHTYRVVENGPDNRLTVENAHGERVTFSPMVHNRLSVYALEKKEIAPGDRIRITRNDAGMDLANGDRFTVKSVGQQEIVLASDKREVRLPADKPLHVDYAYASTVHSAQGLTSKNVMYDADSRSPTTTREVFYVAISRAREKATIYTNDADRLPAAVARSTQKHGALDLVRGRAGQGNGLHLPESNSHAHAPRQVDRPVPTHDRTR</sequence>
<dbReference type="NCBIfam" id="TIGR02686">
    <property type="entry name" value="relax_trwC"/>
    <property type="match status" value="1"/>
</dbReference>
<dbReference type="Pfam" id="PF13604">
    <property type="entry name" value="AAA_30"/>
    <property type="match status" value="1"/>
</dbReference>
<dbReference type="InterPro" id="IPR027417">
    <property type="entry name" value="P-loop_NTPase"/>
</dbReference>
<protein>
    <submittedName>
        <fullName evidence="3">Putative conjugal transfer protein</fullName>
    </submittedName>
</protein>
<feature type="compositionally biased region" description="Basic and acidic residues" evidence="1">
    <location>
        <begin position="1013"/>
        <end position="1026"/>
    </location>
</feature>
<evidence type="ECO:0000313" key="4">
    <source>
        <dbReference type="Proteomes" id="UP000052230"/>
    </source>
</evidence>
<dbReference type="SMR" id="A0A0U5FAF5"/>
<feature type="compositionally biased region" description="Basic and acidic residues" evidence="1">
    <location>
        <begin position="331"/>
        <end position="367"/>
    </location>
</feature>
<dbReference type="InterPro" id="IPR014059">
    <property type="entry name" value="TraI/TrwC_relax"/>
</dbReference>
<dbReference type="AlphaFoldDB" id="A0A0U5FAF5"/>
<dbReference type="Gene3D" id="3.40.50.300">
    <property type="entry name" value="P-loop containing nucleotide triphosphate hydrolases"/>
    <property type="match status" value="2"/>
</dbReference>
<feature type="compositionally biased region" description="Basic and acidic residues" evidence="1">
    <location>
        <begin position="300"/>
        <end position="312"/>
    </location>
</feature>
<dbReference type="InterPro" id="IPR014862">
    <property type="entry name" value="TrwC"/>
</dbReference>
<dbReference type="Pfam" id="PF08751">
    <property type="entry name" value="TrwC"/>
    <property type="match status" value="1"/>
</dbReference>
<feature type="domain" description="AAA+ ATPase" evidence="2">
    <location>
        <begin position="561"/>
        <end position="731"/>
    </location>
</feature>
<evidence type="ECO:0000259" key="2">
    <source>
        <dbReference type="SMART" id="SM00382"/>
    </source>
</evidence>
<dbReference type="Pfam" id="PF13538">
    <property type="entry name" value="UvrD_C_2"/>
    <property type="match status" value="1"/>
</dbReference>
<dbReference type="SMART" id="SM00382">
    <property type="entry name" value="AAA"/>
    <property type="match status" value="1"/>
</dbReference>
<dbReference type="Proteomes" id="UP000052230">
    <property type="component" value="Unassembled WGS sequence"/>
</dbReference>
<dbReference type="InterPro" id="IPR027785">
    <property type="entry name" value="UvrD-like_helicase_C"/>
</dbReference>
<reference evidence="3 4" key="1">
    <citation type="submission" date="2014-09" db="EMBL/GenBank/DDBJ databases">
        <authorList>
            <person name="Regsiter A."/>
        </authorList>
    </citation>
    <scope>NUCLEOTIDE SEQUENCE [LARGE SCALE GENOMIC DNA]</scope>
</reference>
<feature type="region of interest" description="Disordered" evidence="1">
    <location>
        <begin position="993"/>
        <end position="1026"/>
    </location>
</feature>
<dbReference type="RefSeq" id="WP_040145291.1">
    <property type="nucleotide sequence ID" value="NZ_CAVLIB010000032.1"/>
</dbReference>
<dbReference type="CDD" id="cd18809">
    <property type="entry name" value="SF1_C_RecD"/>
    <property type="match status" value="1"/>
</dbReference>
<keyword evidence="4" id="KW-1185">Reference proteome</keyword>
<dbReference type="CDD" id="cd17933">
    <property type="entry name" value="DEXSc_RecD-like"/>
    <property type="match status" value="1"/>
</dbReference>
<accession>A0A0U5FAF5</accession>
<evidence type="ECO:0000256" key="1">
    <source>
        <dbReference type="SAM" id="MobiDB-lite"/>
    </source>
</evidence>